<evidence type="ECO:0000313" key="1">
    <source>
        <dbReference type="EMBL" id="KKB58360.1"/>
    </source>
</evidence>
<organism evidence="1 2">
    <name type="scientific">Parabacteroides gordonii MS-1 = DSM 23371</name>
    <dbReference type="NCBI Taxonomy" id="1203610"/>
    <lineage>
        <taxon>Bacteria</taxon>
        <taxon>Pseudomonadati</taxon>
        <taxon>Bacteroidota</taxon>
        <taxon>Bacteroidia</taxon>
        <taxon>Bacteroidales</taxon>
        <taxon>Tannerellaceae</taxon>
        <taxon>Parabacteroides</taxon>
    </lineage>
</organism>
<dbReference type="AlphaFoldDB" id="A0A0F5JL94"/>
<sequence length="72" mass="7737">MIIQVIKQSQLLTGSNVSVLGRYESVYSVAVGPKGLILFAPSRDAASLIGSIFPKLAHYFFVIGLFRCGFSG</sequence>
<comment type="caution">
    <text evidence="1">The sequence shown here is derived from an EMBL/GenBank/DDBJ whole genome shotgun (WGS) entry which is preliminary data.</text>
</comment>
<evidence type="ECO:0000313" key="2">
    <source>
        <dbReference type="Proteomes" id="UP000033035"/>
    </source>
</evidence>
<dbReference type="EMBL" id="AQHW01000009">
    <property type="protein sequence ID" value="KKB58360.1"/>
    <property type="molecule type" value="Genomic_DNA"/>
</dbReference>
<gene>
    <name evidence="1" type="ORF">HMPREF1536_01236</name>
</gene>
<dbReference type="Proteomes" id="UP000033035">
    <property type="component" value="Unassembled WGS sequence"/>
</dbReference>
<dbReference type="PATRIC" id="fig|1203610.3.peg.1260"/>
<protein>
    <submittedName>
        <fullName evidence="1">Uncharacterized protein</fullName>
    </submittedName>
</protein>
<reference evidence="1 2" key="1">
    <citation type="submission" date="2013-04" db="EMBL/GenBank/DDBJ databases">
        <title>The Genome Sequence of Parabacteroides gordonii DSM 23371.</title>
        <authorList>
            <consortium name="The Broad Institute Genomics Platform"/>
            <person name="Earl A."/>
            <person name="Ward D."/>
            <person name="Feldgarden M."/>
            <person name="Gevers D."/>
            <person name="Martens E."/>
            <person name="Sakamoto M."/>
            <person name="Benno Y."/>
            <person name="Suzuki N."/>
            <person name="Matsunaga N."/>
            <person name="Koshihara K."/>
            <person name="Seki M."/>
            <person name="Komiya H."/>
            <person name="Walker B."/>
            <person name="Young S."/>
            <person name="Zeng Q."/>
            <person name="Gargeya S."/>
            <person name="Fitzgerald M."/>
            <person name="Haas B."/>
            <person name="Abouelleil A."/>
            <person name="Allen A.W."/>
            <person name="Alvarado L."/>
            <person name="Arachchi H.M."/>
            <person name="Berlin A.M."/>
            <person name="Chapman S.B."/>
            <person name="Gainer-Dewar J."/>
            <person name="Goldberg J."/>
            <person name="Griggs A."/>
            <person name="Gujja S."/>
            <person name="Hansen M."/>
            <person name="Howarth C."/>
            <person name="Imamovic A."/>
            <person name="Ireland A."/>
            <person name="Larimer J."/>
            <person name="McCowan C."/>
            <person name="Murphy C."/>
            <person name="Pearson M."/>
            <person name="Poon T.W."/>
            <person name="Priest M."/>
            <person name="Roberts A."/>
            <person name="Saif S."/>
            <person name="Shea T."/>
            <person name="Sisk P."/>
            <person name="Sykes S."/>
            <person name="Wortman J."/>
            <person name="Nusbaum C."/>
            <person name="Birren B."/>
        </authorList>
    </citation>
    <scope>NUCLEOTIDE SEQUENCE [LARGE SCALE GENOMIC DNA]</scope>
    <source>
        <strain evidence="1 2">MS-1</strain>
    </source>
</reference>
<name>A0A0F5JL94_9BACT</name>
<proteinExistence type="predicted"/>
<keyword evidence="2" id="KW-1185">Reference proteome</keyword>
<dbReference type="HOGENOM" id="CLU_2718659_0_0_10"/>
<accession>A0A0F5JL94</accession>